<evidence type="ECO:0000313" key="2">
    <source>
        <dbReference type="Proteomes" id="UP000215196"/>
    </source>
</evidence>
<reference evidence="1 2" key="1">
    <citation type="submission" date="2017-06" db="EMBL/GenBank/DDBJ databases">
        <authorList>
            <consortium name="Pathogen Informatics"/>
        </authorList>
    </citation>
    <scope>NUCLEOTIDE SEQUENCE [LARGE SCALE GENOMIC DNA]</scope>
    <source>
        <strain evidence="1 2">NCTC13490</strain>
    </source>
</reference>
<dbReference type="AlphaFoldDB" id="A0A239WKL8"/>
<keyword evidence="1" id="KW-0489">Methyltransferase</keyword>
<dbReference type="RefSeq" id="WP_095069735.1">
    <property type="nucleotide sequence ID" value="NZ_CALTUO010000018.1"/>
</dbReference>
<dbReference type="KEGG" id="ctak:4412677_00306"/>
<evidence type="ECO:0000313" key="1">
    <source>
        <dbReference type="EMBL" id="SNV34428.1"/>
    </source>
</evidence>
<dbReference type="OrthoDB" id="791132at2"/>
<name>A0A239WKL8_9FLAO</name>
<gene>
    <name evidence="1" type="ORF">SAMEA4412677_00306</name>
</gene>
<dbReference type="Gene3D" id="1.25.40.10">
    <property type="entry name" value="Tetratricopeptide repeat domain"/>
    <property type="match status" value="1"/>
</dbReference>
<organism evidence="1 2">
    <name type="scientific">Chryseobacterium taklimakanense</name>
    <dbReference type="NCBI Taxonomy" id="536441"/>
    <lineage>
        <taxon>Bacteria</taxon>
        <taxon>Pseudomonadati</taxon>
        <taxon>Bacteroidota</taxon>
        <taxon>Flavobacteriia</taxon>
        <taxon>Flavobacteriales</taxon>
        <taxon>Weeksellaceae</taxon>
        <taxon>Chryseobacterium group</taxon>
        <taxon>Chryseobacterium</taxon>
    </lineage>
</organism>
<dbReference type="InterPro" id="IPR011990">
    <property type="entry name" value="TPR-like_helical_dom_sf"/>
</dbReference>
<keyword evidence="2" id="KW-1185">Reference proteome</keyword>
<sequence length="165" mass="19358">MNEHYLDTEFQRADELIAKDLIEESKSVLNSILEEDPNYGKAHNHLGWIAKVKENDPVTAENHYKHALASVPDYGATYLNYAYLLSEQKRYYDLEQILQKAENVADVSKNSLAREWAYMYEDTKQYEKAIEKYKEYALTLYDSPLLEKAKEAILRCRQKLEILNL</sequence>
<dbReference type="EMBL" id="LT906465">
    <property type="protein sequence ID" value="SNV34428.1"/>
    <property type="molecule type" value="Genomic_DNA"/>
</dbReference>
<dbReference type="GO" id="GO:0008168">
    <property type="term" value="F:methyltransferase activity"/>
    <property type="evidence" value="ECO:0007669"/>
    <property type="project" value="UniProtKB-KW"/>
</dbReference>
<accession>A0A239WKL8</accession>
<proteinExistence type="predicted"/>
<dbReference type="Proteomes" id="UP000215196">
    <property type="component" value="Chromosome 1"/>
</dbReference>
<protein>
    <submittedName>
        <fullName evidence="1">Predicted methyltransferase (Contains TPR repeat)</fullName>
    </submittedName>
</protein>
<dbReference type="GO" id="GO:0032259">
    <property type="term" value="P:methylation"/>
    <property type="evidence" value="ECO:0007669"/>
    <property type="project" value="UniProtKB-KW"/>
</dbReference>
<keyword evidence="1" id="KW-0808">Transferase</keyword>
<dbReference type="SUPFAM" id="SSF48452">
    <property type="entry name" value="TPR-like"/>
    <property type="match status" value="1"/>
</dbReference>